<accession>A0A3Q3VRC3</accession>
<dbReference type="Proteomes" id="UP000261620">
    <property type="component" value="Unplaced"/>
</dbReference>
<keyword evidence="1" id="KW-0812">Transmembrane</keyword>
<dbReference type="PANTHER" id="PTHR11799">
    <property type="entry name" value="PARAOXONASE"/>
    <property type="match status" value="1"/>
</dbReference>
<proteinExistence type="predicted"/>
<evidence type="ECO:0000313" key="2">
    <source>
        <dbReference type="Ensembl" id="ENSMMOP00000000902.1"/>
    </source>
</evidence>
<reference evidence="2" key="2">
    <citation type="submission" date="2025-09" db="UniProtKB">
        <authorList>
            <consortium name="Ensembl"/>
        </authorList>
    </citation>
    <scope>IDENTIFICATION</scope>
</reference>
<dbReference type="Ensembl" id="ENSMMOT00000000916.1">
    <property type="protein sequence ID" value="ENSMMOP00000000902.1"/>
    <property type="gene ID" value="ENSMMOG00000000745.1"/>
</dbReference>
<dbReference type="InterPro" id="IPR051288">
    <property type="entry name" value="Serum_paraoxonase/arylesterase"/>
</dbReference>
<keyword evidence="3" id="KW-1185">Reference proteome</keyword>
<protein>
    <recommendedName>
        <fullName evidence="4">Arylesterase</fullName>
    </recommendedName>
</protein>
<reference evidence="2" key="1">
    <citation type="submission" date="2025-08" db="UniProtKB">
        <authorList>
            <consortium name="Ensembl"/>
        </authorList>
    </citation>
    <scope>IDENTIFICATION</scope>
</reference>
<organism evidence="2 3">
    <name type="scientific">Mola mola</name>
    <name type="common">Ocean sunfish</name>
    <name type="synonym">Tetraodon mola</name>
    <dbReference type="NCBI Taxonomy" id="94237"/>
    <lineage>
        <taxon>Eukaryota</taxon>
        <taxon>Metazoa</taxon>
        <taxon>Chordata</taxon>
        <taxon>Craniata</taxon>
        <taxon>Vertebrata</taxon>
        <taxon>Euteleostomi</taxon>
        <taxon>Actinopterygii</taxon>
        <taxon>Neopterygii</taxon>
        <taxon>Teleostei</taxon>
        <taxon>Neoteleostei</taxon>
        <taxon>Acanthomorphata</taxon>
        <taxon>Eupercaria</taxon>
        <taxon>Tetraodontiformes</taxon>
        <taxon>Molidae</taxon>
        <taxon>Mola</taxon>
    </lineage>
</organism>
<dbReference type="STRING" id="94237.ENSMMOP00000000902"/>
<evidence type="ECO:0000256" key="1">
    <source>
        <dbReference type="SAM" id="Phobius"/>
    </source>
</evidence>
<dbReference type="AlphaFoldDB" id="A0A3Q3VRC3"/>
<evidence type="ECO:0000313" key="3">
    <source>
        <dbReference type="Proteomes" id="UP000261620"/>
    </source>
</evidence>
<evidence type="ECO:0008006" key="4">
    <source>
        <dbReference type="Google" id="ProtNLM"/>
    </source>
</evidence>
<sequence>AMKKSLVAAAVAGLKFPGFPSASDEQGKIYILDLLHPKPRPVDQVEIFHFVEENTLTQFPAVPCLSTAPVAAIVSPDSFFFFPFFFYIWTKHLMIVVSCTVSPMYIMMHQFSQLALDKKAKKYIFPICLKYFSHHSSCASFLLHVIFPHQSVAVGSLCDNIEVDHGTGDLWLGCHPNAIKFLKYDPKDPPGSKVIHIKNIHSECPLVSQEYGDDGRVITAPSVAAPYEGKLLIGTVVHRALLCDLK</sequence>
<dbReference type="InterPro" id="IPR011042">
    <property type="entry name" value="6-blade_b-propeller_TolB-like"/>
</dbReference>
<keyword evidence="1" id="KW-0472">Membrane</keyword>
<feature type="transmembrane region" description="Helical" evidence="1">
    <location>
        <begin position="84"/>
        <end position="106"/>
    </location>
</feature>
<dbReference type="Gene3D" id="2.120.10.30">
    <property type="entry name" value="TolB, C-terminal domain"/>
    <property type="match status" value="1"/>
</dbReference>
<name>A0A3Q3VRC3_MOLML</name>
<keyword evidence="1" id="KW-1133">Transmembrane helix</keyword>
<dbReference type="PANTHER" id="PTHR11799:SF12">
    <property type="entry name" value="PARAOXONASE-RELATED"/>
    <property type="match status" value="1"/>
</dbReference>